<name>A0ABW2SJB9_9ACTO</name>
<dbReference type="InterPro" id="IPR038555">
    <property type="entry name" value="Zincin_1_sf"/>
</dbReference>
<reference evidence="3" key="1">
    <citation type="journal article" date="2019" name="Int. J. Syst. Evol. Microbiol.">
        <title>The Global Catalogue of Microorganisms (GCM) 10K type strain sequencing project: providing services to taxonomists for standard genome sequencing and annotation.</title>
        <authorList>
            <consortium name="The Broad Institute Genomics Platform"/>
            <consortium name="The Broad Institute Genome Sequencing Center for Infectious Disease"/>
            <person name="Wu L."/>
            <person name="Ma J."/>
        </authorList>
    </citation>
    <scope>NUCLEOTIDE SEQUENCE [LARGE SCALE GENOMIC DNA]</scope>
    <source>
        <strain evidence="3">CCUG 56698</strain>
    </source>
</reference>
<dbReference type="Proteomes" id="UP001596527">
    <property type="component" value="Unassembled WGS sequence"/>
</dbReference>
<evidence type="ECO:0000313" key="3">
    <source>
        <dbReference type="Proteomes" id="UP001596527"/>
    </source>
</evidence>
<dbReference type="RefSeq" id="WP_380971914.1">
    <property type="nucleotide sequence ID" value="NZ_JBHTEF010000001.1"/>
</dbReference>
<protein>
    <submittedName>
        <fullName evidence="2">Metallopeptidase family protein</fullName>
    </submittedName>
</protein>
<sequence length="144" mass="16418">MRRHAPRVPVHPRRDPHGRGLRGPLLDPGLPGWRSRRERFDELVADLVDEFSQRWPAVSSIEFGIEDVPPSDPAPWETHSAVMARIFPADRRRGLADRIVVYRLPILQRSPSEAGAEDLTRRLLADRISHVLVIPPDELDEGFD</sequence>
<dbReference type="SUPFAM" id="SSF55486">
    <property type="entry name" value="Metalloproteases ('zincins'), catalytic domain"/>
    <property type="match status" value="1"/>
</dbReference>
<dbReference type="CDD" id="cd12954">
    <property type="entry name" value="MMP_TTHA0227_like_1"/>
    <property type="match status" value="1"/>
</dbReference>
<keyword evidence="3" id="KW-1185">Reference proteome</keyword>
<dbReference type="EMBL" id="JBHTEF010000001">
    <property type="protein sequence ID" value="MFC7580162.1"/>
    <property type="molecule type" value="Genomic_DNA"/>
</dbReference>
<evidence type="ECO:0000256" key="1">
    <source>
        <dbReference type="SAM" id="MobiDB-lite"/>
    </source>
</evidence>
<dbReference type="Gene3D" id="3.30.2010.20">
    <property type="match status" value="1"/>
</dbReference>
<feature type="compositionally biased region" description="Basic residues" evidence="1">
    <location>
        <begin position="1"/>
        <end position="11"/>
    </location>
</feature>
<proteinExistence type="predicted"/>
<evidence type="ECO:0000313" key="2">
    <source>
        <dbReference type="EMBL" id="MFC7580162.1"/>
    </source>
</evidence>
<feature type="region of interest" description="Disordered" evidence="1">
    <location>
        <begin position="1"/>
        <end position="27"/>
    </location>
</feature>
<organism evidence="2 3">
    <name type="scientific">Schaalia naturae</name>
    <dbReference type="NCBI Taxonomy" id="635203"/>
    <lineage>
        <taxon>Bacteria</taxon>
        <taxon>Bacillati</taxon>
        <taxon>Actinomycetota</taxon>
        <taxon>Actinomycetes</taxon>
        <taxon>Actinomycetales</taxon>
        <taxon>Actinomycetaceae</taxon>
        <taxon>Schaalia</taxon>
    </lineage>
</organism>
<comment type="caution">
    <text evidence="2">The sequence shown here is derived from an EMBL/GenBank/DDBJ whole genome shotgun (WGS) entry which is preliminary data.</text>
</comment>
<accession>A0ABW2SJB9</accession>
<gene>
    <name evidence="2" type="ORF">ACFQWG_02860</name>
</gene>